<dbReference type="SUPFAM" id="SSF55729">
    <property type="entry name" value="Acyl-CoA N-acyltransferases (Nat)"/>
    <property type="match status" value="1"/>
</dbReference>
<keyword evidence="2" id="KW-0808">Transferase</keyword>
<reference evidence="2 3" key="1">
    <citation type="submission" date="2012-06" db="EMBL/GenBank/DDBJ databases">
        <title>Finished chromosome of genome of Cylindrospermum stagnale PCC 7417.</title>
        <authorList>
            <consortium name="US DOE Joint Genome Institute"/>
            <person name="Gugger M."/>
            <person name="Coursin T."/>
            <person name="Rippka R."/>
            <person name="Tandeau De Marsac N."/>
            <person name="Huntemann M."/>
            <person name="Wei C.-L."/>
            <person name="Han J."/>
            <person name="Detter J.C."/>
            <person name="Han C."/>
            <person name="Tapia R."/>
            <person name="Chen A."/>
            <person name="Kyrpides N."/>
            <person name="Mavromatis K."/>
            <person name="Markowitz V."/>
            <person name="Szeto E."/>
            <person name="Ivanova N."/>
            <person name="Pagani I."/>
            <person name="Pati A."/>
            <person name="Goodwin L."/>
            <person name="Nordberg H.P."/>
            <person name="Cantor M.N."/>
            <person name="Hua S.X."/>
            <person name="Woyke T."/>
            <person name="Kerfeld C.A."/>
        </authorList>
    </citation>
    <scope>NUCLEOTIDE SEQUENCE [LARGE SCALE GENOMIC DNA]</scope>
    <source>
        <strain evidence="2 3">PCC 7417</strain>
    </source>
</reference>
<evidence type="ECO:0000313" key="3">
    <source>
        <dbReference type="Proteomes" id="UP000010475"/>
    </source>
</evidence>
<feature type="domain" description="N-acetyltransferase" evidence="1">
    <location>
        <begin position="6"/>
        <end position="148"/>
    </location>
</feature>
<name>K9WT53_9NOST</name>
<dbReference type="InterPro" id="IPR016181">
    <property type="entry name" value="Acyl_CoA_acyltransferase"/>
</dbReference>
<accession>K9WT53</accession>
<dbReference type="PANTHER" id="PTHR47237">
    <property type="entry name" value="SLL0310 PROTEIN"/>
    <property type="match status" value="1"/>
</dbReference>
<dbReference type="eggNOG" id="COG0454">
    <property type="taxonomic scope" value="Bacteria"/>
</dbReference>
<dbReference type="Pfam" id="PF18014">
    <property type="entry name" value="Acetyltransf_18"/>
    <property type="match status" value="1"/>
</dbReference>
<dbReference type="InterPro" id="IPR041496">
    <property type="entry name" value="YitH/HolE_GNAT"/>
</dbReference>
<dbReference type="HOGENOM" id="CLU_054109_0_0_3"/>
<sequence length="281" mass="31305">MSTDNYTIRSMNRSEVDLAIAWAAAEGWNPGKYDAESFYQVDKNGFLLGELNGEPVGCISAMAYDQYYGFIGFYIVQPQFRGRGFGLKLWQAAMAYLGTDRNIGLDGLIVQQENYQKSGFKIAYNHIRYETLGGGVVPPGVVELRTLPFAELVADDRQLFPAERSQFLQTWIQQPESFALGVLSNGHLVGYGVIRASHTGFRIGPLFANDEQIAETLFQALLAKCPDAPVFLDIPDANPQANALVQRHRMKRVFEAARMYTKTIPSFPINRVFGVTSLELG</sequence>
<dbReference type="RefSeq" id="WP_015206218.1">
    <property type="nucleotide sequence ID" value="NC_019757.1"/>
</dbReference>
<dbReference type="OrthoDB" id="20916at2"/>
<organism evidence="2 3">
    <name type="scientific">Cylindrospermum stagnale PCC 7417</name>
    <dbReference type="NCBI Taxonomy" id="56107"/>
    <lineage>
        <taxon>Bacteria</taxon>
        <taxon>Bacillati</taxon>
        <taxon>Cyanobacteriota</taxon>
        <taxon>Cyanophyceae</taxon>
        <taxon>Nostocales</taxon>
        <taxon>Nostocaceae</taxon>
        <taxon>Cylindrospermum</taxon>
    </lineage>
</organism>
<proteinExistence type="predicted"/>
<dbReference type="InterPro" id="IPR000182">
    <property type="entry name" value="GNAT_dom"/>
</dbReference>
<dbReference type="Gene3D" id="3.40.630.30">
    <property type="match status" value="1"/>
</dbReference>
<dbReference type="Gene3D" id="3.40.630.90">
    <property type="match status" value="1"/>
</dbReference>
<gene>
    <name evidence="2" type="ORF">Cylst_0629</name>
</gene>
<dbReference type="EMBL" id="CP003642">
    <property type="protein sequence ID" value="AFZ22961.1"/>
    <property type="molecule type" value="Genomic_DNA"/>
</dbReference>
<dbReference type="Proteomes" id="UP000010475">
    <property type="component" value="Chromosome"/>
</dbReference>
<dbReference type="Pfam" id="PF00583">
    <property type="entry name" value="Acetyltransf_1"/>
    <property type="match status" value="1"/>
</dbReference>
<evidence type="ECO:0000259" key="1">
    <source>
        <dbReference type="PROSITE" id="PS51186"/>
    </source>
</evidence>
<evidence type="ECO:0000313" key="2">
    <source>
        <dbReference type="EMBL" id="AFZ22961.1"/>
    </source>
</evidence>
<dbReference type="KEGG" id="csg:Cylst_0629"/>
<dbReference type="PANTHER" id="PTHR47237:SF1">
    <property type="entry name" value="SLL0310 PROTEIN"/>
    <property type="match status" value="1"/>
</dbReference>
<dbReference type="PROSITE" id="PS51186">
    <property type="entry name" value="GNAT"/>
    <property type="match status" value="1"/>
</dbReference>
<dbReference type="AlphaFoldDB" id="K9WT53"/>
<keyword evidence="3" id="KW-1185">Reference proteome</keyword>
<dbReference type="InterPro" id="IPR052729">
    <property type="entry name" value="Acyl/Acetyltrans_Enzymes"/>
</dbReference>
<protein>
    <submittedName>
        <fullName evidence="2">Acetyltransferase</fullName>
    </submittedName>
</protein>
<dbReference type="GO" id="GO:0016747">
    <property type="term" value="F:acyltransferase activity, transferring groups other than amino-acyl groups"/>
    <property type="evidence" value="ECO:0007669"/>
    <property type="project" value="InterPro"/>
</dbReference>
<dbReference type="PATRIC" id="fig|56107.3.peg.702"/>
<dbReference type="CDD" id="cd04301">
    <property type="entry name" value="NAT_SF"/>
    <property type="match status" value="1"/>
</dbReference>